<dbReference type="Proteomes" id="UP000547209">
    <property type="component" value="Unassembled WGS sequence"/>
</dbReference>
<proteinExistence type="predicted"/>
<comment type="caution">
    <text evidence="1">The sequence shown here is derived from an EMBL/GenBank/DDBJ whole genome shotgun (WGS) entry which is preliminary data.</text>
</comment>
<name>A0A7X0S0G7_9BACL</name>
<accession>A0A7X0S0G7</accession>
<keyword evidence="2" id="KW-1185">Reference proteome</keyword>
<gene>
    <name evidence="1" type="ORF">H7C19_33940</name>
</gene>
<reference evidence="1 2" key="1">
    <citation type="submission" date="2020-08" db="EMBL/GenBank/DDBJ databases">
        <title>Cohnella phylogeny.</title>
        <authorList>
            <person name="Dunlap C."/>
        </authorList>
    </citation>
    <scope>NUCLEOTIDE SEQUENCE [LARGE SCALE GENOMIC DNA]</scope>
    <source>
        <strain evidence="1 2">DSM 28246</strain>
    </source>
</reference>
<organism evidence="1 2">
    <name type="scientific">Cohnella nanjingensis</name>
    <dbReference type="NCBI Taxonomy" id="1387779"/>
    <lineage>
        <taxon>Bacteria</taxon>
        <taxon>Bacillati</taxon>
        <taxon>Bacillota</taxon>
        <taxon>Bacilli</taxon>
        <taxon>Bacillales</taxon>
        <taxon>Paenibacillaceae</taxon>
        <taxon>Cohnella</taxon>
    </lineage>
</organism>
<evidence type="ECO:0000313" key="1">
    <source>
        <dbReference type="EMBL" id="MBB6675675.1"/>
    </source>
</evidence>
<dbReference type="AlphaFoldDB" id="A0A7X0S0G7"/>
<evidence type="ECO:0000313" key="2">
    <source>
        <dbReference type="Proteomes" id="UP000547209"/>
    </source>
</evidence>
<sequence length="81" mass="9268">MTERIVSRAVPAVARPGVILLGGAARRTVRLAYDGEALDPQIERRVFRNHFGEEETYYTIDLHARDPRVLSLRIALTFQFQ</sequence>
<dbReference type="EMBL" id="JACJVP010000092">
    <property type="protein sequence ID" value="MBB6675675.1"/>
    <property type="molecule type" value="Genomic_DNA"/>
</dbReference>
<protein>
    <submittedName>
        <fullName evidence="1">Uncharacterized protein</fullName>
    </submittedName>
</protein>
<dbReference type="RefSeq" id="WP_185673520.1">
    <property type="nucleotide sequence ID" value="NZ_JACJVP010000092.1"/>
</dbReference>